<dbReference type="InterPro" id="IPR038573">
    <property type="entry name" value="BrnT_sf"/>
</dbReference>
<name>A0ABT9FY77_LEPDI</name>
<evidence type="ECO:0000313" key="1">
    <source>
        <dbReference type="EMBL" id="MDP4299188.1"/>
    </source>
</evidence>
<evidence type="ECO:0000313" key="2">
    <source>
        <dbReference type="Proteomes" id="UP001235760"/>
    </source>
</evidence>
<sequence length="92" mass="10976">MQIEFDPNKDETNRFKHGISLDQAAALDWGRGRYWFDPRWAHLEPRVVGHVSLSGRLHVVVFVDRDESRRIISLRKANEREVKRHDEEEGRR</sequence>
<dbReference type="Pfam" id="PF04365">
    <property type="entry name" value="BrnT_toxin"/>
    <property type="match status" value="1"/>
</dbReference>
<dbReference type="Gene3D" id="3.10.450.530">
    <property type="entry name" value="Ribonuclease toxin, BrnT, of type II toxin-antitoxin system"/>
    <property type="match status" value="1"/>
</dbReference>
<dbReference type="InterPro" id="IPR007460">
    <property type="entry name" value="BrnT_toxin"/>
</dbReference>
<dbReference type="RefSeq" id="WP_305747753.1">
    <property type="nucleotide sequence ID" value="NZ_JAUZEE010000001.1"/>
</dbReference>
<protein>
    <submittedName>
        <fullName evidence="1">BrnT family toxin</fullName>
    </submittedName>
</protein>
<dbReference type="Proteomes" id="UP001235760">
    <property type="component" value="Unassembled WGS sequence"/>
</dbReference>
<accession>A0ABT9FY77</accession>
<organism evidence="1 2">
    <name type="scientific">Leptothrix discophora</name>
    <dbReference type="NCBI Taxonomy" id="89"/>
    <lineage>
        <taxon>Bacteria</taxon>
        <taxon>Pseudomonadati</taxon>
        <taxon>Pseudomonadota</taxon>
        <taxon>Betaproteobacteria</taxon>
        <taxon>Burkholderiales</taxon>
        <taxon>Sphaerotilaceae</taxon>
        <taxon>Leptothrix</taxon>
    </lineage>
</organism>
<dbReference type="EMBL" id="JAUZEE010000001">
    <property type="protein sequence ID" value="MDP4299188.1"/>
    <property type="molecule type" value="Genomic_DNA"/>
</dbReference>
<gene>
    <name evidence="1" type="ORF">Q8X39_00935</name>
</gene>
<comment type="caution">
    <text evidence="1">The sequence shown here is derived from an EMBL/GenBank/DDBJ whole genome shotgun (WGS) entry which is preliminary data.</text>
</comment>
<proteinExistence type="predicted"/>
<keyword evidence="2" id="KW-1185">Reference proteome</keyword>
<reference evidence="1 2" key="1">
    <citation type="submission" date="2023-08" db="EMBL/GenBank/DDBJ databases">
        <authorList>
            <person name="Roldan D.M."/>
            <person name="Menes R.J."/>
        </authorList>
    </citation>
    <scope>NUCLEOTIDE SEQUENCE [LARGE SCALE GENOMIC DNA]</scope>
    <source>
        <strain evidence="1 2">CCM 2812</strain>
    </source>
</reference>